<gene>
    <name evidence="8" type="ORF">CPELLU_LOCUS14431</name>
</gene>
<feature type="binding site" evidence="5">
    <location>
        <position position="57"/>
    </location>
    <ligand>
        <name>ATP</name>
        <dbReference type="ChEBI" id="CHEBI:30616"/>
    </ligand>
</feature>
<dbReference type="PANTHER" id="PTHR44329:SF288">
    <property type="entry name" value="MITOGEN-ACTIVATED PROTEIN KINASE KINASE KINASE 20"/>
    <property type="match status" value="1"/>
</dbReference>
<evidence type="ECO:0000256" key="1">
    <source>
        <dbReference type="ARBA" id="ARBA00022679"/>
    </source>
</evidence>
<dbReference type="Gene3D" id="1.10.510.10">
    <property type="entry name" value="Transferase(Phosphotransferase) domain 1"/>
    <property type="match status" value="1"/>
</dbReference>
<evidence type="ECO:0000259" key="7">
    <source>
        <dbReference type="PROSITE" id="PS50011"/>
    </source>
</evidence>
<evidence type="ECO:0000256" key="4">
    <source>
        <dbReference type="ARBA" id="ARBA00022840"/>
    </source>
</evidence>
<dbReference type="PRINTS" id="PR00109">
    <property type="entry name" value="TYRKINASE"/>
</dbReference>
<dbReference type="PROSITE" id="PS50011">
    <property type="entry name" value="PROTEIN_KINASE_DOM"/>
    <property type="match status" value="1"/>
</dbReference>
<proteinExistence type="predicted"/>
<dbReference type="InterPro" id="IPR017441">
    <property type="entry name" value="Protein_kinase_ATP_BS"/>
</dbReference>
<keyword evidence="4 5" id="KW-0067">ATP-binding</keyword>
<dbReference type="InterPro" id="IPR051681">
    <property type="entry name" value="Ser/Thr_Kinases-Pseudokinases"/>
</dbReference>
<evidence type="ECO:0000256" key="2">
    <source>
        <dbReference type="ARBA" id="ARBA00022741"/>
    </source>
</evidence>
<evidence type="ECO:0000256" key="6">
    <source>
        <dbReference type="SAM" id="Coils"/>
    </source>
</evidence>
<dbReference type="GO" id="GO:0004674">
    <property type="term" value="F:protein serine/threonine kinase activity"/>
    <property type="evidence" value="ECO:0007669"/>
    <property type="project" value="TreeGrafter"/>
</dbReference>
<keyword evidence="3" id="KW-0418">Kinase</keyword>
<keyword evidence="9" id="KW-1185">Reference proteome</keyword>
<keyword evidence="2 5" id="KW-0547">Nucleotide-binding</keyword>
<dbReference type="Pfam" id="PF07714">
    <property type="entry name" value="PK_Tyr_Ser-Thr"/>
    <property type="match status" value="1"/>
</dbReference>
<feature type="non-terminal residue" evidence="8">
    <location>
        <position position="484"/>
    </location>
</feature>
<dbReference type="InterPro" id="IPR001245">
    <property type="entry name" value="Ser-Thr/Tyr_kinase_cat_dom"/>
</dbReference>
<dbReference type="InterPro" id="IPR011009">
    <property type="entry name" value="Kinase-like_dom_sf"/>
</dbReference>
<dbReference type="Gene3D" id="1.25.40.10">
    <property type="entry name" value="Tetratricopeptide repeat domain"/>
    <property type="match status" value="1"/>
</dbReference>
<organism evidence="8 9">
    <name type="scientific">Cetraspora pellucida</name>
    <dbReference type="NCBI Taxonomy" id="1433469"/>
    <lineage>
        <taxon>Eukaryota</taxon>
        <taxon>Fungi</taxon>
        <taxon>Fungi incertae sedis</taxon>
        <taxon>Mucoromycota</taxon>
        <taxon>Glomeromycotina</taxon>
        <taxon>Glomeromycetes</taxon>
        <taxon>Diversisporales</taxon>
        <taxon>Gigasporaceae</taxon>
        <taxon>Cetraspora</taxon>
    </lineage>
</organism>
<dbReference type="SUPFAM" id="SSF56112">
    <property type="entry name" value="Protein kinase-like (PK-like)"/>
    <property type="match status" value="1"/>
</dbReference>
<protein>
    <submittedName>
        <fullName evidence="8">12216_t:CDS:1</fullName>
    </submittedName>
</protein>
<dbReference type="EMBL" id="CAJVQA010017075">
    <property type="protein sequence ID" value="CAG8746735.1"/>
    <property type="molecule type" value="Genomic_DNA"/>
</dbReference>
<dbReference type="InterPro" id="IPR011990">
    <property type="entry name" value="TPR-like_helical_dom_sf"/>
</dbReference>
<name>A0A9N9IRG1_9GLOM</name>
<feature type="domain" description="Protein kinase" evidence="7">
    <location>
        <begin position="28"/>
        <end position="283"/>
    </location>
</feature>
<sequence>MAERCEYSELLDDAIKNNQIIQYDYNTFNEITHIGRGSSGFVFSAKSPEFETRVALKSIKIDPSYTIELLINELKQHIHIGSHNNILEFYGISKNEPNEFILVLEYAANGTLKTYLCVNFYVLNWNDKLHIAKQLAEGIKFLHSHDIIHRDLHSENVLIHNKIVKLCDFGNSKFTADPSIQLTKAIGALRYSDPKFLDIPNYSRTKKSDIYSLGVLLWQISSGREPFESKPLLSLISGIISGLREKPVYGTPKDYVVIYEECWTSIPDQRPTIEETVSNLENINVDNVISVDEIELEDNRDNNEPATISIIQKLISKVNDGSEAYHNLNDALSSVSKAPSAEPSNSTSKVKALNSIIKIDPKIFEYIDNNIDDSNKQFLRQLMQLFVNYSNISEEPKFLIIQITNLIKNYNENSDKVFKILLKYQGQPAFAYSIGFFYEHGIGVKINQRKAQKMYKQAKEYENNIQNQSNKLKPIYRITKSMET</sequence>
<dbReference type="OrthoDB" id="10261027at2759"/>
<evidence type="ECO:0000313" key="8">
    <source>
        <dbReference type="EMBL" id="CAG8746735.1"/>
    </source>
</evidence>
<dbReference type="GO" id="GO:0005524">
    <property type="term" value="F:ATP binding"/>
    <property type="evidence" value="ECO:0007669"/>
    <property type="project" value="UniProtKB-UniRule"/>
</dbReference>
<evidence type="ECO:0000256" key="3">
    <source>
        <dbReference type="ARBA" id="ARBA00022777"/>
    </source>
</evidence>
<comment type="caution">
    <text evidence="8">The sequence shown here is derived from an EMBL/GenBank/DDBJ whole genome shotgun (WGS) entry which is preliminary data.</text>
</comment>
<reference evidence="8" key="1">
    <citation type="submission" date="2021-06" db="EMBL/GenBank/DDBJ databases">
        <authorList>
            <person name="Kallberg Y."/>
            <person name="Tangrot J."/>
            <person name="Rosling A."/>
        </authorList>
    </citation>
    <scope>NUCLEOTIDE SEQUENCE</scope>
    <source>
        <strain evidence="8">FL966</strain>
    </source>
</reference>
<accession>A0A9N9IRG1</accession>
<keyword evidence="6" id="KW-0175">Coiled coil</keyword>
<dbReference type="PANTHER" id="PTHR44329">
    <property type="entry name" value="SERINE/THREONINE-PROTEIN KINASE TNNI3K-RELATED"/>
    <property type="match status" value="1"/>
</dbReference>
<dbReference type="PROSITE" id="PS00107">
    <property type="entry name" value="PROTEIN_KINASE_ATP"/>
    <property type="match status" value="1"/>
</dbReference>
<keyword evidence="1" id="KW-0808">Transferase</keyword>
<feature type="coiled-coil region" evidence="6">
    <location>
        <begin position="444"/>
        <end position="471"/>
    </location>
</feature>
<dbReference type="SUPFAM" id="SSF81901">
    <property type="entry name" value="HCP-like"/>
    <property type="match status" value="1"/>
</dbReference>
<dbReference type="Proteomes" id="UP000789759">
    <property type="component" value="Unassembled WGS sequence"/>
</dbReference>
<evidence type="ECO:0000313" key="9">
    <source>
        <dbReference type="Proteomes" id="UP000789759"/>
    </source>
</evidence>
<dbReference type="InterPro" id="IPR000719">
    <property type="entry name" value="Prot_kinase_dom"/>
</dbReference>
<dbReference type="AlphaFoldDB" id="A0A9N9IRG1"/>
<evidence type="ECO:0000256" key="5">
    <source>
        <dbReference type="PROSITE-ProRule" id="PRU10141"/>
    </source>
</evidence>